<dbReference type="Proteomes" id="UP000657918">
    <property type="component" value="Unassembled WGS sequence"/>
</dbReference>
<evidence type="ECO:0000313" key="1">
    <source>
        <dbReference type="EMBL" id="KAF9662537.1"/>
    </source>
</evidence>
<comment type="caution">
    <text evidence="1">The sequence shown here is derived from an EMBL/GenBank/DDBJ whole genome shotgun (WGS) entry which is preliminary data.</text>
</comment>
<dbReference type="EMBL" id="JADGMS010000018">
    <property type="protein sequence ID" value="KAF9662537.1"/>
    <property type="molecule type" value="Genomic_DNA"/>
</dbReference>
<keyword evidence="2" id="KW-1185">Reference proteome</keyword>
<dbReference type="AlphaFoldDB" id="A0A835J0Y3"/>
<evidence type="ECO:0000313" key="2">
    <source>
        <dbReference type="Proteomes" id="UP000657918"/>
    </source>
</evidence>
<protein>
    <submittedName>
        <fullName evidence="1">Uncharacterized protein</fullName>
    </submittedName>
</protein>
<dbReference type="InterPro" id="IPR043459">
    <property type="entry name" value="NFD6/NOXY2-like"/>
</dbReference>
<reference evidence="1 2" key="1">
    <citation type="submission" date="2020-10" db="EMBL/GenBank/DDBJ databases">
        <title>Plant Genome Project.</title>
        <authorList>
            <person name="Zhang R.-G."/>
        </authorList>
    </citation>
    <scope>NUCLEOTIDE SEQUENCE [LARGE SCALE GENOMIC DNA]</scope>
    <source>
        <strain evidence="1">FAFU-HL-1</strain>
        <tissue evidence="1">Leaf</tissue>
    </source>
</reference>
<sequence length="165" mass="18336">MASMKVVSRLSSRLQPFLFKLNKNSLSAELSSLKSSSLPTQVSVPTTTTRLSRSSRLPLQLSCVESMLPLHSAIASATLISSLSSESDSWALVPQGGFGFPFQSFSPHLCARHLFVYFTGKKWCLNAFMIFHGNFSQGEEEWLFHVAFLCSDLTNVTLKRSVCYM</sequence>
<name>A0A835J0Y3_9ROSI</name>
<accession>A0A835J0Y3</accession>
<dbReference type="PANTHER" id="PTHR33156:SF73">
    <property type="entry name" value="PROTEIN NUCLEAR FUSION DEFECTIVE 6, CHLOROPLASTIC_MITOCHONDRIAL-LIKE"/>
    <property type="match status" value="1"/>
</dbReference>
<proteinExistence type="predicted"/>
<dbReference type="OrthoDB" id="669248at2759"/>
<organism evidence="1 2">
    <name type="scientific">Salix dunnii</name>
    <dbReference type="NCBI Taxonomy" id="1413687"/>
    <lineage>
        <taxon>Eukaryota</taxon>
        <taxon>Viridiplantae</taxon>
        <taxon>Streptophyta</taxon>
        <taxon>Embryophyta</taxon>
        <taxon>Tracheophyta</taxon>
        <taxon>Spermatophyta</taxon>
        <taxon>Magnoliopsida</taxon>
        <taxon>eudicotyledons</taxon>
        <taxon>Gunneridae</taxon>
        <taxon>Pentapetalae</taxon>
        <taxon>rosids</taxon>
        <taxon>fabids</taxon>
        <taxon>Malpighiales</taxon>
        <taxon>Salicaceae</taxon>
        <taxon>Saliceae</taxon>
        <taxon>Salix</taxon>
    </lineage>
</organism>
<dbReference type="PANTHER" id="PTHR33156">
    <property type="entry name" value="OS02G0230000 PROTEIN"/>
    <property type="match status" value="1"/>
</dbReference>
<gene>
    <name evidence="1" type="ORF">SADUNF_Sadunf18G0064500</name>
</gene>